<keyword evidence="2" id="KW-1185">Reference proteome</keyword>
<accession>A0AAV7GTD7</accession>
<dbReference type="Proteomes" id="UP000775213">
    <property type="component" value="Unassembled WGS sequence"/>
</dbReference>
<name>A0AAV7GTD7_DENCH</name>
<dbReference type="EMBL" id="JAGFBR010000011">
    <property type="protein sequence ID" value="KAH0458809.1"/>
    <property type="molecule type" value="Genomic_DNA"/>
</dbReference>
<comment type="caution">
    <text evidence="1">The sequence shown here is derived from an EMBL/GenBank/DDBJ whole genome shotgun (WGS) entry which is preliminary data.</text>
</comment>
<sequence length="166" mass="19647">MTKLQVHINGIDLYRNISLLSIVRHSVMRKTTLLKHVYEDEMTEKFDPKRKLKEEVMFKRGEVAEDIGGRIGKLNSLQQLDGFYVKNEDVEEACSAKLCDEKWNFNFRQEHALRPLTIKMFKEFKQKNIYMGAKSTIWMNNINSILNLEKIKLTDCMEWETLPPFE</sequence>
<gene>
    <name evidence="1" type="ORF">IEQ34_011623</name>
</gene>
<reference evidence="1 2" key="1">
    <citation type="journal article" date="2021" name="Hortic Res">
        <title>Chromosome-scale assembly of the Dendrobium chrysotoxum genome enhances the understanding of orchid evolution.</title>
        <authorList>
            <person name="Zhang Y."/>
            <person name="Zhang G.Q."/>
            <person name="Zhang D."/>
            <person name="Liu X.D."/>
            <person name="Xu X.Y."/>
            <person name="Sun W.H."/>
            <person name="Yu X."/>
            <person name="Zhu X."/>
            <person name="Wang Z.W."/>
            <person name="Zhao X."/>
            <person name="Zhong W.Y."/>
            <person name="Chen H."/>
            <person name="Yin W.L."/>
            <person name="Huang T."/>
            <person name="Niu S.C."/>
            <person name="Liu Z.J."/>
        </authorList>
    </citation>
    <scope>NUCLEOTIDE SEQUENCE [LARGE SCALE GENOMIC DNA]</scope>
    <source>
        <strain evidence="1">Lindl</strain>
    </source>
</reference>
<proteinExistence type="predicted"/>
<evidence type="ECO:0000313" key="2">
    <source>
        <dbReference type="Proteomes" id="UP000775213"/>
    </source>
</evidence>
<protein>
    <submittedName>
        <fullName evidence="1">Uncharacterized protein</fullName>
    </submittedName>
</protein>
<organism evidence="1 2">
    <name type="scientific">Dendrobium chrysotoxum</name>
    <name type="common">Orchid</name>
    <dbReference type="NCBI Taxonomy" id="161865"/>
    <lineage>
        <taxon>Eukaryota</taxon>
        <taxon>Viridiplantae</taxon>
        <taxon>Streptophyta</taxon>
        <taxon>Embryophyta</taxon>
        <taxon>Tracheophyta</taxon>
        <taxon>Spermatophyta</taxon>
        <taxon>Magnoliopsida</taxon>
        <taxon>Liliopsida</taxon>
        <taxon>Asparagales</taxon>
        <taxon>Orchidaceae</taxon>
        <taxon>Epidendroideae</taxon>
        <taxon>Malaxideae</taxon>
        <taxon>Dendrobiinae</taxon>
        <taxon>Dendrobium</taxon>
    </lineage>
</organism>
<evidence type="ECO:0000313" key="1">
    <source>
        <dbReference type="EMBL" id="KAH0458809.1"/>
    </source>
</evidence>
<dbReference type="AlphaFoldDB" id="A0AAV7GTD7"/>